<dbReference type="AlphaFoldDB" id="A0A2N8Z9W7"/>
<feature type="binding site" evidence="8">
    <location>
        <position position="105"/>
    </location>
    <ligand>
        <name>ATP</name>
        <dbReference type="ChEBI" id="CHEBI:30616"/>
    </ligand>
</feature>
<proteinExistence type="inferred from homology"/>
<dbReference type="OrthoDB" id="9776281at2"/>
<keyword evidence="7 8" id="KW-0460">Magnesium</keyword>
<dbReference type="InterPro" id="IPR003846">
    <property type="entry name" value="SelO"/>
</dbReference>
<feature type="binding site" evidence="8">
    <location>
        <position position="245"/>
    </location>
    <ligand>
        <name>Mg(2+)</name>
        <dbReference type="ChEBI" id="CHEBI:18420"/>
    </ligand>
</feature>
<dbReference type="NCBIfam" id="NF000658">
    <property type="entry name" value="PRK00029.1"/>
    <property type="match status" value="1"/>
</dbReference>
<feature type="active site" description="Proton acceptor" evidence="8">
    <location>
        <position position="244"/>
    </location>
</feature>
<dbReference type="GO" id="GO:0030145">
    <property type="term" value="F:manganese ion binding"/>
    <property type="evidence" value="ECO:0007669"/>
    <property type="project" value="UniProtKB-UniRule"/>
</dbReference>
<dbReference type="GO" id="GO:0070733">
    <property type="term" value="F:AMPylase activity"/>
    <property type="evidence" value="ECO:0007669"/>
    <property type="project" value="UniProtKB-EC"/>
</dbReference>
<dbReference type="Pfam" id="PF02696">
    <property type="entry name" value="SelO"/>
    <property type="match status" value="1"/>
</dbReference>
<feature type="binding site" evidence="8">
    <location>
        <position position="254"/>
    </location>
    <ligand>
        <name>Mg(2+)</name>
        <dbReference type="ChEBI" id="CHEBI:18420"/>
    </ligand>
</feature>
<feature type="binding site" evidence="8">
    <location>
        <position position="84"/>
    </location>
    <ligand>
        <name>ATP</name>
        <dbReference type="ChEBI" id="CHEBI:30616"/>
    </ligand>
</feature>
<feature type="binding site" evidence="8">
    <location>
        <position position="254"/>
    </location>
    <ligand>
        <name>ATP</name>
        <dbReference type="ChEBI" id="CHEBI:30616"/>
    </ligand>
</feature>
<dbReference type="PANTHER" id="PTHR32057">
    <property type="entry name" value="PROTEIN ADENYLYLTRANSFERASE SELO, MITOCHONDRIAL"/>
    <property type="match status" value="1"/>
</dbReference>
<feature type="binding site" evidence="8">
    <location>
        <position position="118"/>
    </location>
    <ligand>
        <name>ATP</name>
        <dbReference type="ChEBI" id="CHEBI:30616"/>
    </ligand>
</feature>
<comment type="catalytic activity">
    <reaction evidence="8">
        <text>L-tyrosyl-[protein] + UTP = O-(5'-uridylyl)-L-tyrosyl-[protein] + diphosphate</text>
        <dbReference type="Rhea" id="RHEA:83887"/>
        <dbReference type="Rhea" id="RHEA-COMP:10136"/>
        <dbReference type="Rhea" id="RHEA-COMP:20238"/>
        <dbReference type="ChEBI" id="CHEBI:33019"/>
        <dbReference type="ChEBI" id="CHEBI:46398"/>
        <dbReference type="ChEBI" id="CHEBI:46858"/>
        <dbReference type="ChEBI" id="CHEBI:90602"/>
    </reaction>
</comment>
<evidence type="ECO:0000313" key="9">
    <source>
        <dbReference type="EMBL" id="SON48701.1"/>
    </source>
</evidence>
<evidence type="ECO:0000256" key="6">
    <source>
        <dbReference type="ARBA" id="ARBA00022840"/>
    </source>
</evidence>
<dbReference type="KEGG" id="vta:A0722"/>
<dbReference type="Proteomes" id="UP000235828">
    <property type="component" value="Chromosome A"/>
</dbReference>
<dbReference type="EC" id="2.7.7.108" evidence="8"/>
<feature type="binding site" evidence="8">
    <location>
        <position position="168"/>
    </location>
    <ligand>
        <name>ATP</name>
        <dbReference type="ChEBI" id="CHEBI:30616"/>
    </ligand>
</feature>
<sequence length="479" mass="53904">MKLTNTYLTLGEHFYQEIEPTPVTSPDLFLWNEALASELSVSEQIKNRASHYFSGNERLEGSQPIAQAYAGHQFGSYNPQLGDGRAHLLGDTKNLSGKIQEIQLKGSGPTRYSRRGDGRCALGPAVREFIMSQAMHSLGVPTTKALAVVTTGEKVWRQSSENGAVVTRVASSHLRVGTFQYIAALDDKHKLEQLLEFAIERHYPQLSQHEQKALAFLDCVIKAQIKTVVEWMRVGFIHGVMNTDNTTISGETIDYGPCAMMGKYHPLTVFSSIDRDGRYSFGNQPWIMQWNMARLAESLITLVDDDADKAVSMLEPYINGFAEQLKVAYYQMMYDKLGLIAQPKREFVDKLLTRMQELELDYTQTFAELTQSLAPVPMEALNTENIKALGDVYDEWLSLVTTQPQADTREIMRKSNPLVIPRNHHIESVISQCELTGKPESAIAILKVLTSPYHENSETKHYQDAGDDNDKYYQTFCGT</sequence>
<comment type="catalytic activity">
    <reaction evidence="8">
        <text>L-seryl-[protein] + UTP = O-(5'-uridylyl)-L-seryl-[protein] + diphosphate</text>
        <dbReference type="Rhea" id="RHEA:64604"/>
        <dbReference type="Rhea" id="RHEA-COMP:9863"/>
        <dbReference type="Rhea" id="RHEA-COMP:16635"/>
        <dbReference type="ChEBI" id="CHEBI:29999"/>
        <dbReference type="ChEBI" id="CHEBI:33019"/>
        <dbReference type="ChEBI" id="CHEBI:46398"/>
        <dbReference type="ChEBI" id="CHEBI:156051"/>
    </reaction>
</comment>
<dbReference type="GO" id="GO:0000287">
    <property type="term" value="F:magnesium ion binding"/>
    <property type="evidence" value="ECO:0007669"/>
    <property type="project" value="UniProtKB-UniRule"/>
</dbReference>
<comment type="catalytic activity">
    <reaction evidence="8">
        <text>L-seryl-[protein] + ATP = 3-O-(5'-adenylyl)-L-seryl-[protein] + diphosphate</text>
        <dbReference type="Rhea" id="RHEA:58120"/>
        <dbReference type="Rhea" id="RHEA-COMP:9863"/>
        <dbReference type="Rhea" id="RHEA-COMP:15073"/>
        <dbReference type="ChEBI" id="CHEBI:29999"/>
        <dbReference type="ChEBI" id="CHEBI:30616"/>
        <dbReference type="ChEBI" id="CHEBI:33019"/>
        <dbReference type="ChEBI" id="CHEBI:142516"/>
        <dbReference type="EC" id="2.7.7.108"/>
    </reaction>
</comment>
<keyword evidence="3 8" id="KW-0548">Nucleotidyltransferase</keyword>
<evidence type="ECO:0000256" key="5">
    <source>
        <dbReference type="ARBA" id="ARBA00022741"/>
    </source>
</evidence>
<comment type="catalytic activity">
    <reaction evidence="8">
        <text>L-histidyl-[protein] + UTP = N(tele)-(5'-uridylyl)-L-histidyl-[protein] + diphosphate</text>
        <dbReference type="Rhea" id="RHEA:83891"/>
        <dbReference type="Rhea" id="RHEA-COMP:9745"/>
        <dbReference type="Rhea" id="RHEA-COMP:20239"/>
        <dbReference type="ChEBI" id="CHEBI:29979"/>
        <dbReference type="ChEBI" id="CHEBI:33019"/>
        <dbReference type="ChEBI" id="CHEBI:46398"/>
        <dbReference type="ChEBI" id="CHEBI:233474"/>
    </reaction>
</comment>
<comment type="function">
    <text evidence="8">Nucleotidyltransferase involved in the post-translational modification of proteins. It can catalyze the addition of adenosine monophosphate (AMP) or uridine monophosphate (UMP) to a protein, resulting in modifications known as AMPylation and UMPylation.</text>
</comment>
<keyword evidence="5 8" id="KW-0547">Nucleotide-binding</keyword>
<evidence type="ECO:0000256" key="8">
    <source>
        <dbReference type="HAMAP-Rule" id="MF_00692"/>
    </source>
</evidence>
<gene>
    <name evidence="8" type="primary">ydiU</name>
    <name evidence="8" type="synonym">selO</name>
    <name evidence="9" type="ORF">VTAP4600_A0722</name>
</gene>
<dbReference type="PANTHER" id="PTHR32057:SF14">
    <property type="entry name" value="PROTEIN ADENYLYLTRANSFERASE SELO, MITOCHONDRIAL"/>
    <property type="match status" value="1"/>
</dbReference>
<dbReference type="GO" id="GO:0005524">
    <property type="term" value="F:ATP binding"/>
    <property type="evidence" value="ECO:0007669"/>
    <property type="project" value="UniProtKB-UniRule"/>
</dbReference>
<feature type="binding site" evidence="8">
    <location>
        <position position="175"/>
    </location>
    <ligand>
        <name>ATP</name>
        <dbReference type="ChEBI" id="CHEBI:30616"/>
    </ligand>
</feature>
<dbReference type="RefSeq" id="WP_102521503.1">
    <property type="nucleotide sequence ID" value="NZ_LT960611.1"/>
</dbReference>
<dbReference type="EMBL" id="LT960611">
    <property type="protein sequence ID" value="SON48701.1"/>
    <property type="molecule type" value="Genomic_DNA"/>
</dbReference>
<evidence type="ECO:0000256" key="2">
    <source>
        <dbReference type="ARBA" id="ARBA00022679"/>
    </source>
</evidence>
<evidence type="ECO:0000313" key="10">
    <source>
        <dbReference type="Proteomes" id="UP000235828"/>
    </source>
</evidence>
<name>A0A2N8Z9W7_9VIBR</name>
<comment type="catalytic activity">
    <reaction evidence="8">
        <text>L-tyrosyl-[protein] + ATP = O-(5'-adenylyl)-L-tyrosyl-[protein] + diphosphate</text>
        <dbReference type="Rhea" id="RHEA:54288"/>
        <dbReference type="Rhea" id="RHEA-COMP:10136"/>
        <dbReference type="Rhea" id="RHEA-COMP:13846"/>
        <dbReference type="ChEBI" id="CHEBI:30616"/>
        <dbReference type="ChEBI" id="CHEBI:33019"/>
        <dbReference type="ChEBI" id="CHEBI:46858"/>
        <dbReference type="ChEBI" id="CHEBI:83624"/>
        <dbReference type="EC" id="2.7.7.108"/>
    </reaction>
</comment>
<comment type="catalytic activity">
    <reaction evidence="8">
        <text>L-threonyl-[protein] + ATP = 3-O-(5'-adenylyl)-L-threonyl-[protein] + diphosphate</text>
        <dbReference type="Rhea" id="RHEA:54292"/>
        <dbReference type="Rhea" id="RHEA-COMP:11060"/>
        <dbReference type="Rhea" id="RHEA-COMP:13847"/>
        <dbReference type="ChEBI" id="CHEBI:30013"/>
        <dbReference type="ChEBI" id="CHEBI:30616"/>
        <dbReference type="ChEBI" id="CHEBI:33019"/>
        <dbReference type="ChEBI" id="CHEBI:138113"/>
        <dbReference type="EC" id="2.7.7.108"/>
    </reaction>
</comment>
<organism evidence="9 10">
    <name type="scientific">Vibrio tapetis subsp. tapetis</name>
    <dbReference type="NCBI Taxonomy" id="1671868"/>
    <lineage>
        <taxon>Bacteria</taxon>
        <taxon>Pseudomonadati</taxon>
        <taxon>Pseudomonadota</taxon>
        <taxon>Gammaproteobacteria</taxon>
        <taxon>Vibrionales</taxon>
        <taxon>Vibrionaceae</taxon>
        <taxon>Vibrio</taxon>
    </lineage>
</organism>
<keyword evidence="2 8" id="KW-0808">Transferase</keyword>
<evidence type="ECO:0000256" key="3">
    <source>
        <dbReference type="ARBA" id="ARBA00022695"/>
    </source>
</evidence>
<feature type="binding site" evidence="8">
    <location>
        <position position="85"/>
    </location>
    <ligand>
        <name>ATP</name>
        <dbReference type="ChEBI" id="CHEBI:30616"/>
    </ligand>
</feature>
<feature type="binding site" evidence="8">
    <location>
        <position position="82"/>
    </location>
    <ligand>
        <name>ATP</name>
        <dbReference type="ChEBI" id="CHEBI:30616"/>
    </ligand>
</feature>
<comment type="similarity">
    <text evidence="1 8">Belongs to the SELO family.</text>
</comment>
<accession>A0A2N8Z9W7</accession>
<keyword evidence="4 8" id="KW-0479">Metal-binding</keyword>
<keyword evidence="6 8" id="KW-0067">ATP-binding</keyword>
<keyword evidence="8" id="KW-0464">Manganese</keyword>
<evidence type="ECO:0000256" key="4">
    <source>
        <dbReference type="ARBA" id="ARBA00022723"/>
    </source>
</evidence>
<feature type="binding site" evidence="8">
    <location>
        <position position="117"/>
    </location>
    <ligand>
        <name>ATP</name>
        <dbReference type="ChEBI" id="CHEBI:30616"/>
    </ligand>
</feature>
<comment type="cofactor">
    <cofactor evidence="8">
        <name>Mg(2+)</name>
        <dbReference type="ChEBI" id="CHEBI:18420"/>
    </cofactor>
    <cofactor evidence="8">
        <name>Mn(2+)</name>
        <dbReference type="ChEBI" id="CHEBI:29035"/>
    </cofactor>
</comment>
<evidence type="ECO:0000256" key="7">
    <source>
        <dbReference type="ARBA" id="ARBA00022842"/>
    </source>
</evidence>
<dbReference type="EC" id="2.7.7.-" evidence="8"/>
<dbReference type="HAMAP" id="MF_00692">
    <property type="entry name" value="SelO"/>
    <property type="match status" value="1"/>
</dbReference>
<protein>
    <recommendedName>
        <fullName evidence="8">Protein nucleotidyltransferase YdiU</fullName>
        <ecNumber evidence="8">2.7.7.-</ecNumber>
    </recommendedName>
    <alternativeName>
        <fullName evidence="8">Protein adenylyltransferase YdiU</fullName>
        <ecNumber evidence="8">2.7.7.108</ecNumber>
    </alternativeName>
    <alternativeName>
        <fullName evidence="8">Protein uridylyltransferase YdiU</fullName>
        <ecNumber evidence="8">2.7.7.-</ecNumber>
    </alternativeName>
</protein>
<evidence type="ECO:0000256" key="1">
    <source>
        <dbReference type="ARBA" id="ARBA00009747"/>
    </source>
</evidence>
<keyword evidence="10" id="KW-1185">Reference proteome</keyword>
<reference evidence="9 10" key="1">
    <citation type="submission" date="2017-10" db="EMBL/GenBank/DDBJ databases">
        <authorList>
            <person name="Banno H."/>
            <person name="Chua N.-H."/>
        </authorList>
    </citation>
    <scope>NUCLEOTIDE SEQUENCE [LARGE SCALE GENOMIC DNA]</scope>
    <source>
        <strain evidence="9">Vibrio tapetis CECT4600</strain>
    </source>
</reference>